<evidence type="ECO:0000256" key="4">
    <source>
        <dbReference type="ARBA" id="ARBA00022692"/>
    </source>
</evidence>
<keyword evidence="5 8" id="KW-1133">Transmembrane helix</keyword>
<feature type="transmembrane region" description="Helical" evidence="8">
    <location>
        <begin position="119"/>
        <end position="140"/>
    </location>
</feature>
<feature type="transmembrane region" description="Helical" evidence="8">
    <location>
        <begin position="60"/>
        <end position="82"/>
    </location>
</feature>
<dbReference type="PANTHER" id="PTHR42718">
    <property type="entry name" value="MAJOR FACILITATOR SUPERFAMILY MULTIDRUG TRANSPORTER MFSC"/>
    <property type="match status" value="1"/>
</dbReference>
<dbReference type="OrthoDB" id="9814303at2"/>
<dbReference type="GO" id="GO:0005886">
    <property type="term" value="C:plasma membrane"/>
    <property type="evidence" value="ECO:0007669"/>
    <property type="project" value="UniProtKB-SubCell"/>
</dbReference>
<feature type="transmembrane region" description="Helical" evidence="8">
    <location>
        <begin position="223"/>
        <end position="248"/>
    </location>
</feature>
<keyword evidence="2" id="KW-0813">Transport</keyword>
<protein>
    <submittedName>
        <fullName evidence="10">MFS transporter</fullName>
    </submittedName>
</protein>
<evidence type="ECO:0000256" key="6">
    <source>
        <dbReference type="ARBA" id="ARBA00023136"/>
    </source>
</evidence>
<keyword evidence="11" id="KW-1185">Reference proteome</keyword>
<comment type="caution">
    <text evidence="10">The sequence shown here is derived from an EMBL/GenBank/DDBJ whole genome shotgun (WGS) entry which is preliminary data.</text>
</comment>
<proteinExistence type="predicted"/>
<feature type="domain" description="Major facilitator superfamily (MFS) profile" evidence="9">
    <location>
        <begin position="25"/>
        <end position="407"/>
    </location>
</feature>
<feature type="transmembrane region" description="Helical" evidence="8">
    <location>
        <begin position="184"/>
        <end position="202"/>
    </location>
</feature>
<evidence type="ECO:0000259" key="9">
    <source>
        <dbReference type="PROSITE" id="PS50850"/>
    </source>
</evidence>
<dbReference type="CDD" id="cd17320">
    <property type="entry name" value="MFS_MdfA_MDR_like"/>
    <property type="match status" value="1"/>
</dbReference>
<evidence type="ECO:0000256" key="7">
    <source>
        <dbReference type="SAM" id="MobiDB-lite"/>
    </source>
</evidence>
<dbReference type="SUPFAM" id="SSF103473">
    <property type="entry name" value="MFS general substrate transporter"/>
    <property type="match status" value="1"/>
</dbReference>
<evidence type="ECO:0000256" key="2">
    <source>
        <dbReference type="ARBA" id="ARBA00022448"/>
    </source>
</evidence>
<keyword evidence="3" id="KW-1003">Cell membrane</keyword>
<dbReference type="PANTHER" id="PTHR42718:SF46">
    <property type="entry name" value="BLR6921 PROTEIN"/>
    <property type="match status" value="1"/>
</dbReference>
<feature type="transmembrane region" description="Helical" evidence="8">
    <location>
        <begin position="94"/>
        <end position="113"/>
    </location>
</feature>
<dbReference type="EMBL" id="WNWM01000002">
    <property type="protein sequence ID" value="MUI11230.1"/>
    <property type="molecule type" value="Genomic_DNA"/>
</dbReference>
<dbReference type="InterPro" id="IPR020846">
    <property type="entry name" value="MFS_dom"/>
</dbReference>
<feature type="transmembrane region" description="Helical" evidence="8">
    <location>
        <begin position="161"/>
        <end position="178"/>
    </location>
</feature>
<dbReference type="RefSeq" id="WP_155707154.1">
    <property type="nucleotide sequence ID" value="NZ_BMWU01000014.1"/>
</dbReference>
<comment type="subcellular location">
    <subcellularLocation>
        <location evidence="1">Cell membrane</location>
        <topology evidence="1">Multi-pass membrane protein</topology>
    </subcellularLocation>
</comment>
<dbReference type="Gene3D" id="1.20.1720.10">
    <property type="entry name" value="Multidrug resistance protein D"/>
    <property type="match status" value="1"/>
</dbReference>
<dbReference type="InterPro" id="IPR011701">
    <property type="entry name" value="MFS"/>
</dbReference>
<name>A0A6I3X9E8_9BURK</name>
<dbReference type="AlphaFoldDB" id="A0A6I3X9E8"/>
<evidence type="ECO:0000256" key="3">
    <source>
        <dbReference type="ARBA" id="ARBA00022475"/>
    </source>
</evidence>
<sequence>MTMPQAPLPVDRHPAGPGSPGPQPAVPQAVLLTLLLAAQPVATDLYLPALPHIASGLGAAAGHVQATLTVFILAFGVAQLAAGPLVDHHGRRRVLLWGLALYVLSAGAGALAGSLPQLLAARAVQGIATAASVIAARAIIRDRHAGPAGMRIMARSLTGQSAIGVACPLAGGLAAQYLGWQATLGMVAGFGVLAWVAVYAGYRETWTRPTATSRAGWRTFLSNPQFVACALLAGLSFSGALCFLILSPFVFIGEFGMSRLAYGALPALCSLAFLLGTVLCGRLLRHWSVPRVVRLGACLSLLGGAGQVLLWHGGVHTVWALAVPQCVYMLGHGFHNPCGQAGAVAPFPAQAGRAAALSGFVLTATGFVSGQLATASGASASDTLVGAMGCITALLAAVALVFVPFAYRGGPVLRSAGN</sequence>
<accession>A0A6I3X9E8</accession>
<feature type="transmembrane region" description="Helical" evidence="8">
    <location>
        <begin position="260"/>
        <end position="280"/>
    </location>
</feature>
<evidence type="ECO:0000256" key="1">
    <source>
        <dbReference type="ARBA" id="ARBA00004651"/>
    </source>
</evidence>
<dbReference type="Proteomes" id="UP000431684">
    <property type="component" value="Unassembled WGS sequence"/>
</dbReference>
<keyword evidence="6 8" id="KW-0472">Membrane</keyword>
<evidence type="ECO:0000313" key="10">
    <source>
        <dbReference type="EMBL" id="MUI11230.1"/>
    </source>
</evidence>
<reference evidence="10 11" key="1">
    <citation type="submission" date="2019-11" db="EMBL/GenBank/DDBJ databases">
        <title>Draft Genome Sequences of Six Type Strains of the Genus Massilia.</title>
        <authorList>
            <person name="Miess H."/>
            <person name="Frediansyah A."/>
            <person name="Goeker M."/>
            <person name="Gross H."/>
        </authorList>
    </citation>
    <scope>NUCLEOTIDE SEQUENCE [LARGE SCALE GENOMIC DNA]</scope>
    <source>
        <strain evidence="10 11">DSM 17513</strain>
    </source>
</reference>
<evidence type="ECO:0000313" key="11">
    <source>
        <dbReference type="Proteomes" id="UP000431684"/>
    </source>
</evidence>
<keyword evidence="4 8" id="KW-0812">Transmembrane</keyword>
<dbReference type="InterPro" id="IPR036259">
    <property type="entry name" value="MFS_trans_sf"/>
</dbReference>
<evidence type="ECO:0000256" key="5">
    <source>
        <dbReference type="ARBA" id="ARBA00022989"/>
    </source>
</evidence>
<dbReference type="Pfam" id="PF07690">
    <property type="entry name" value="MFS_1"/>
    <property type="match status" value="1"/>
</dbReference>
<gene>
    <name evidence="10" type="ORF">GJV26_01795</name>
</gene>
<organism evidence="10 11">
    <name type="scientific">Pseudoduganella dura</name>
    <dbReference type="NCBI Taxonomy" id="321982"/>
    <lineage>
        <taxon>Bacteria</taxon>
        <taxon>Pseudomonadati</taxon>
        <taxon>Pseudomonadota</taxon>
        <taxon>Betaproteobacteria</taxon>
        <taxon>Burkholderiales</taxon>
        <taxon>Oxalobacteraceae</taxon>
        <taxon>Telluria group</taxon>
        <taxon>Pseudoduganella</taxon>
    </lineage>
</organism>
<dbReference type="PROSITE" id="PS50850">
    <property type="entry name" value="MFS"/>
    <property type="match status" value="1"/>
</dbReference>
<evidence type="ECO:0000256" key="8">
    <source>
        <dbReference type="SAM" id="Phobius"/>
    </source>
</evidence>
<feature type="transmembrane region" description="Helical" evidence="8">
    <location>
        <begin position="384"/>
        <end position="407"/>
    </location>
</feature>
<dbReference type="GO" id="GO:0022857">
    <property type="term" value="F:transmembrane transporter activity"/>
    <property type="evidence" value="ECO:0007669"/>
    <property type="project" value="InterPro"/>
</dbReference>
<feature type="region of interest" description="Disordered" evidence="7">
    <location>
        <begin position="1"/>
        <end position="23"/>
    </location>
</feature>